<organism evidence="3 4">
    <name type="scientific">Diaphorina citri</name>
    <name type="common">Asian citrus psyllid</name>
    <dbReference type="NCBI Taxonomy" id="121845"/>
    <lineage>
        <taxon>Eukaryota</taxon>
        <taxon>Metazoa</taxon>
        <taxon>Ecdysozoa</taxon>
        <taxon>Arthropoda</taxon>
        <taxon>Hexapoda</taxon>
        <taxon>Insecta</taxon>
        <taxon>Pterygota</taxon>
        <taxon>Neoptera</taxon>
        <taxon>Paraneoptera</taxon>
        <taxon>Hemiptera</taxon>
        <taxon>Sternorrhyncha</taxon>
        <taxon>Psylloidea</taxon>
        <taxon>Psyllidae</taxon>
        <taxon>Diaphorininae</taxon>
        <taxon>Diaphorina</taxon>
    </lineage>
</organism>
<dbReference type="InterPro" id="IPR031961">
    <property type="entry name" value="DUF4780"/>
</dbReference>
<evidence type="ECO:0000313" key="3">
    <source>
        <dbReference type="Proteomes" id="UP000079169"/>
    </source>
</evidence>
<evidence type="ECO:0000259" key="2">
    <source>
        <dbReference type="Pfam" id="PF16012"/>
    </source>
</evidence>
<dbReference type="GeneID" id="108252896"/>
<dbReference type="KEGG" id="dci:108252896"/>
<feature type="region of interest" description="Disordered" evidence="1">
    <location>
        <begin position="90"/>
        <end position="123"/>
    </location>
</feature>
<gene>
    <name evidence="4" type="primary">LOC108252896</name>
</gene>
<evidence type="ECO:0000313" key="4">
    <source>
        <dbReference type="RefSeq" id="XP_017301274.2"/>
    </source>
</evidence>
<feature type="domain" description="DUF4780" evidence="2">
    <location>
        <begin position="121"/>
        <end position="289"/>
    </location>
</feature>
<keyword evidence="3" id="KW-1185">Reference proteome</keyword>
<feature type="compositionally biased region" description="Basic residues" evidence="1">
    <location>
        <begin position="10"/>
        <end position="23"/>
    </location>
</feature>
<protein>
    <submittedName>
        <fullName evidence="4">Uncharacterized protein LOC108252896 isoform X1</fullName>
    </submittedName>
</protein>
<accession>A0A1S4EGL6</accession>
<feature type="region of interest" description="Disordered" evidence="1">
    <location>
        <begin position="1"/>
        <end position="25"/>
    </location>
</feature>
<dbReference type="PaxDb" id="121845-A0A1S4EGL6"/>
<dbReference type="RefSeq" id="XP_017301274.2">
    <property type="nucleotide sequence ID" value="XM_017445785.2"/>
</dbReference>
<dbReference type="Proteomes" id="UP000079169">
    <property type="component" value="Unplaced"/>
</dbReference>
<dbReference type="Pfam" id="PF16012">
    <property type="entry name" value="DUF4780"/>
    <property type="match status" value="1"/>
</dbReference>
<dbReference type="AlphaFoldDB" id="A0A1S4EGL6"/>
<sequence>MSVSGDVIIKPKKKSGAQKRKERKAVGVWVPRAVRRKEILAKREAAAAEQASLGFPAIQAPAAYQPGTTVNPNAVVFPSYQTRAAKMLETPPKRKGFPAFQGVDPQIQKKRKQPSKKKNKQNNALEVGICLKGHPEKKMTTDQMKTLRALLNSFVRPMKKGMMPKTKNWRYQYGSIIVRCGNPQTKKWLEQSCQKIGIFEGSELVVKTADFTLNCIKIITRFPNTKKTVRFTLRKLEEQNPGVNCTSWKLIHTEVESLQFKKIVFLVSEEEVETLKRMGFVLMLNYGKIRELKIRFTVITKKKNLAVENHQIPAENYEIDEEKYQIPEENYQFSEENYDEL</sequence>
<reference evidence="4" key="1">
    <citation type="submission" date="2025-08" db="UniProtKB">
        <authorList>
            <consortium name="RefSeq"/>
        </authorList>
    </citation>
    <scope>IDENTIFICATION</scope>
</reference>
<name>A0A1S4EGL6_DIACI</name>
<proteinExistence type="predicted"/>
<evidence type="ECO:0000256" key="1">
    <source>
        <dbReference type="SAM" id="MobiDB-lite"/>
    </source>
</evidence>
<feature type="compositionally biased region" description="Basic residues" evidence="1">
    <location>
        <begin position="108"/>
        <end position="120"/>
    </location>
</feature>